<proteinExistence type="predicted"/>
<dbReference type="Proteomes" id="UP000324800">
    <property type="component" value="Unassembled WGS sequence"/>
</dbReference>
<organism evidence="2 3">
    <name type="scientific">Streblomastix strix</name>
    <dbReference type="NCBI Taxonomy" id="222440"/>
    <lineage>
        <taxon>Eukaryota</taxon>
        <taxon>Metamonada</taxon>
        <taxon>Preaxostyla</taxon>
        <taxon>Oxymonadida</taxon>
        <taxon>Streblomastigidae</taxon>
        <taxon>Streblomastix</taxon>
    </lineage>
</organism>
<reference evidence="2 3" key="1">
    <citation type="submission" date="2019-03" db="EMBL/GenBank/DDBJ databases">
        <title>Single cell metagenomics reveals metabolic interactions within the superorganism composed of flagellate Streblomastix strix and complex community of Bacteroidetes bacteria on its surface.</title>
        <authorList>
            <person name="Treitli S.C."/>
            <person name="Kolisko M."/>
            <person name="Husnik F."/>
            <person name="Keeling P."/>
            <person name="Hampl V."/>
        </authorList>
    </citation>
    <scope>NUCLEOTIDE SEQUENCE [LARGE SCALE GENOMIC DNA]</scope>
    <source>
        <strain evidence="2">ST1C</strain>
    </source>
</reference>
<comment type="caution">
    <text evidence="2">The sequence shown here is derived from an EMBL/GenBank/DDBJ whole genome shotgun (WGS) entry which is preliminary data.</text>
</comment>
<feature type="compositionally biased region" description="Basic and acidic residues" evidence="1">
    <location>
        <begin position="158"/>
        <end position="176"/>
    </location>
</feature>
<gene>
    <name evidence="2" type="ORF">EZS28_044098</name>
</gene>
<sequence>MEKPLKPTNTVEQYHDDRVRGQRAIDLTVDAVRQQGAIGRNIMNNSGTGDQVMESNIPRAQAEQRVEENPRLQNLDQRANSQTFQDDRHTRYDLNAEKGRLDVYTGYNLSFQPYKSQPTTATISSLSNIKSQLYISGNAIWDQYCAIHIRENDTANSREDIRENNEDNNNIRRDWMDNQSKQEQTGTLEINNISRIELEYRINDTTNNQADEEIGNGSINQTSAIDTVAIIPNHKKRGKADWTNPIYKSLIHMRKTSYHIYEPRDEQESKDSRMGQPDQVVEKINDRSGMVDIVNQEQQTEEHRNAQELSNINNGYISGEMGSNLINTGIGHTENIQTMESENPNIEQKRNNCNLIRTELFLA</sequence>
<name>A0A5J4TPK3_9EUKA</name>
<dbReference type="EMBL" id="SNRW01027020">
    <property type="protein sequence ID" value="KAA6360374.1"/>
    <property type="molecule type" value="Genomic_DNA"/>
</dbReference>
<feature type="region of interest" description="Disordered" evidence="1">
    <location>
        <begin position="158"/>
        <end position="184"/>
    </location>
</feature>
<evidence type="ECO:0000313" key="3">
    <source>
        <dbReference type="Proteomes" id="UP000324800"/>
    </source>
</evidence>
<protein>
    <submittedName>
        <fullName evidence="2">Uncharacterized protein</fullName>
    </submittedName>
</protein>
<evidence type="ECO:0000313" key="2">
    <source>
        <dbReference type="EMBL" id="KAA6360374.1"/>
    </source>
</evidence>
<accession>A0A5J4TPK3</accession>
<dbReference type="AlphaFoldDB" id="A0A5J4TPK3"/>
<feature type="non-terminal residue" evidence="2">
    <location>
        <position position="363"/>
    </location>
</feature>
<evidence type="ECO:0000256" key="1">
    <source>
        <dbReference type="SAM" id="MobiDB-lite"/>
    </source>
</evidence>